<evidence type="ECO:0000259" key="2">
    <source>
        <dbReference type="Pfam" id="PF04235"/>
    </source>
</evidence>
<dbReference type="InterPro" id="IPR052529">
    <property type="entry name" value="Bact_Transport_Assoc"/>
</dbReference>
<evidence type="ECO:0000256" key="1">
    <source>
        <dbReference type="SAM" id="Phobius"/>
    </source>
</evidence>
<dbReference type="InterPro" id="IPR007349">
    <property type="entry name" value="DUF418"/>
</dbReference>
<dbReference type="Proteomes" id="UP000268658">
    <property type="component" value="Chromosome"/>
</dbReference>
<feature type="transmembrane region" description="Helical" evidence="1">
    <location>
        <begin position="148"/>
        <end position="168"/>
    </location>
</feature>
<keyword evidence="1" id="KW-0472">Membrane</keyword>
<name>A0A448PNP4_ACTVI</name>
<feature type="domain" description="DUF418" evidence="2">
    <location>
        <begin position="226"/>
        <end position="387"/>
    </location>
</feature>
<feature type="transmembrane region" description="Helical" evidence="1">
    <location>
        <begin position="317"/>
        <end position="339"/>
    </location>
</feature>
<gene>
    <name evidence="3" type="ORF">NCTC10951_02500</name>
</gene>
<feature type="transmembrane region" description="Helical" evidence="1">
    <location>
        <begin position="238"/>
        <end position="265"/>
    </location>
</feature>
<feature type="transmembrane region" description="Helical" evidence="1">
    <location>
        <begin position="109"/>
        <end position="142"/>
    </location>
</feature>
<dbReference type="Pfam" id="PF04235">
    <property type="entry name" value="DUF418"/>
    <property type="match status" value="1"/>
</dbReference>
<dbReference type="AlphaFoldDB" id="A0A448PNP4"/>
<feature type="transmembrane region" description="Helical" evidence="1">
    <location>
        <begin position="200"/>
        <end position="218"/>
    </location>
</feature>
<accession>A0A448PNP4</accession>
<sequence length="399" mass="42691">MLLLIAVANVPSWNKTPDDVGTVHASVADTWWVFVRVPLVDHRAYPLFAMLFGFGLMTMINRRAASGTQAYLRSLPGADAGHEPTPQEVAWAREQATLDARRLVRRRGWWMLLFGFVHGIIFSGDIIGAYGLVAVILAGWLARKRYANLYAIGAVIMLVATSSFLAMGFASPESVAVWSGAQEGSVAIALPWFVTNIEVWTVSLFLQVLVALIVPAAVIGARLADTELITHPQRHRRLLVLVGAGGLSLGALGALHSALTGVLPISEWPWDVAVKEVLGIVGACGWLALLALYAGGPPPDGRLTGLRRLASAVGRRSMTVYLSQTILFGIVFVLIPVLLTGRRLWVGQAAAALIALAVWAATVVLCAVLEHGGHAGPFETLLRTAVARSERKRSVAVVG</sequence>
<dbReference type="PANTHER" id="PTHR30590:SF2">
    <property type="entry name" value="INNER MEMBRANE PROTEIN"/>
    <property type="match status" value="1"/>
</dbReference>
<organism evidence="3 4">
    <name type="scientific">Actinomyces viscosus</name>
    <dbReference type="NCBI Taxonomy" id="1656"/>
    <lineage>
        <taxon>Bacteria</taxon>
        <taxon>Bacillati</taxon>
        <taxon>Actinomycetota</taxon>
        <taxon>Actinomycetes</taxon>
        <taxon>Actinomycetales</taxon>
        <taxon>Actinomycetaceae</taxon>
        <taxon>Actinomyces</taxon>
    </lineage>
</organism>
<keyword evidence="1" id="KW-0812">Transmembrane</keyword>
<evidence type="ECO:0000313" key="3">
    <source>
        <dbReference type="EMBL" id="VEI18037.1"/>
    </source>
</evidence>
<keyword evidence="1" id="KW-1133">Transmembrane helix</keyword>
<dbReference type="EMBL" id="LR134477">
    <property type="protein sequence ID" value="VEI18037.1"/>
    <property type="molecule type" value="Genomic_DNA"/>
</dbReference>
<dbReference type="PANTHER" id="PTHR30590">
    <property type="entry name" value="INNER MEMBRANE PROTEIN"/>
    <property type="match status" value="1"/>
</dbReference>
<feature type="transmembrane region" description="Helical" evidence="1">
    <location>
        <begin position="345"/>
        <end position="369"/>
    </location>
</feature>
<reference evidence="3 4" key="1">
    <citation type="submission" date="2018-12" db="EMBL/GenBank/DDBJ databases">
        <authorList>
            <consortium name="Pathogen Informatics"/>
        </authorList>
    </citation>
    <scope>NUCLEOTIDE SEQUENCE [LARGE SCALE GENOMIC DNA]</scope>
    <source>
        <strain evidence="3 4">NCTC10951</strain>
    </source>
</reference>
<proteinExistence type="predicted"/>
<dbReference type="KEGG" id="avc:NCTC10951_02500"/>
<protein>
    <submittedName>
        <fullName evidence="3">Predicted membrane protein</fullName>
    </submittedName>
</protein>
<feature type="transmembrane region" description="Helical" evidence="1">
    <location>
        <begin position="277"/>
        <end position="296"/>
    </location>
</feature>
<evidence type="ECO:0000313" key="4">
    <source>
        <dbReference type="Proteomes" id="UP000268658"/>
    </source>
</evidence>